<dbReference type="EMBL" id="JBHUON010000021">
    <property type="protein sequence ID" value="MFD2866147.1"/>
    <property type="molecule type" value="Genomic_DNA"/>
</dbReference>
<dbReference type="Proteomes" id="UP001597601">
    <property type="component" value="Unassembled WGS sequence"/>
</dbReference>
<keyword evidence="1" id="KW-0472">Membrane</keyword>
<keyword evidence="3" id="KW-1185">Reference proteome</keyword>
<dbReference type="Pfam" id="PF20221">
    <property type="entry name" value="DUF6580"/>
    <property type="match status" value="1"/>
</dbReference>
<feature type="transmembrane region" description="Helical" evidence="1">
    <location>
        <begin position="7"/>
        <end position="26"/>
    </location>
</feature>
<comment type="caution">
    <text evidence="2">The sequence shown here is derived from an EMBL/GenBank/DDBJ whole genome shotgun (WGS) entry which is preliminary data.</text>
</comment>
<keyword evidence="1" id="KW-0812">Transmembrane</keyword>
<evidence type="ECO:0000313" key="2">
    <source>
        <dbReference type="EMBL" id="MFD2866147.1"/>
    </source>
</evidence>
<organism evidence="2 3">
    <name type="scientific">Mucilaginibacter antarcticus</name>
    <dbReference type="NCBI Taxonomy" id="1855725"/>
    <lineage>
        <taxon>Bacteria</taxon>
        <taxon>Pseudomonadati</taxon>
        <taxon>Bacteroidota</taxon>
        <taxon>Sphingobacteriia</taxon>
        <taxon>Sphingobacteriales</taxon>
        <taxon>Sphingobacteriaceae</taxon>
        <taxon>Mucilaginibacter</taxon>
    </lineage>
</organism>
<feature type="transmembrane region" description="Helical" evidence="1">
    <location>
        <begin position="81"/>
        <end position="99"/>
    </location>
</feature>
<sequence length="192" mass="21407">MTLQKLNTRTFVLVFIIVAMAAIRLLTLKYQIWSNFTPVGALAIFGGVYFTEKWKAYAAILLTFFLSDIIINHSYTGQWSLWSSYTFWNCVVFSLIVFVGSTIKKINVGSSVIILLAPVLIHWLIMDLPWVNDANGLYPKTLAGYGAALVAAIPFEKNMLLGDLVFGAILFGGFELAKSKYTALRTNHELAL</sequence>
<feature type="transmembrane region" description="Helical" evidence="1">
    <location>
        <begin position="57"/>
        <end position="75"/>
    </location>
</feature>
<name>A0ABW5XTY5_9SPHI</name>
<dbReference type="InterPro" id="IPR046487">
    <property type="entry name" value="DUF6580"/>
</dbReference>
<feature type="transmembrane region" description="Helical" evidence="1">
    <location>
        <begin position="159"/>
        <end position="177"/>
    </location>
</feature>
<protein>
    <submittedName>
        <fullName evidence="2">DUF6580 family putative transport protein</fullName>
    </submittedName>
</protein>
<evidence type="ECO:0000313" key="3">
    <source>
        <dbReference type="Proteomes" id="UP001597601"/>
    </source>
</evidence>
<evidence type="ECO:0000256" key="1">
    <source>
        <dbReference type="SAM" id="Phobius"/>
    </source>
</evidence>
<keyword evidence="1" id="KW-1133">Transmembrane helix</keyword>
<reference evidence="3" key="1">
    <citation type="journal article" date="2019" name="Int. J. Syst. Evol. Microbiol.">
        <title>The Global Catalogue of Microorganisms (GCM) 10K type strain sequencing project: providing services to taxonomists for standard genome sequencing and annotation.</title>
        <authorList>
            <consortium name="The Broad Institute Genomics Platform"/>
            <consortium name="The Broad Institute Genome Sequencing Center for Infectious Disease"/>
            <person name="Wu L."/>
            <person name="Ma J."/>
        </authorList>
    </citation>
    <scope>NUCLEOTIDE SEQUENCE [LARGE SCALE GENOMIC DNA]</scope>
    <source>
        <strain evidence="3">KCTC 52232</strain>
    </source>
</reference>
<gene>
    <name evidence="2" type="ORF">ACFSYC_15730</name>
</gene>
<feature type="transmembrane region" description="Helical" evidence="1">
    <location>
        <begin position="32"/>
        <end position="50"/>
    </location>
</feature>
<feature type="transmembrane region" description="Helical" evidence="1">
    <location>
        <begin position="106"/>
        <end position="125"/>
    </location>
</feature>
<dbReference type="RefSeq" id="WP_377129525.1">
    <property type="nucleotide sequence ID" value="NZ_JBHUHN010000001.1"/>
</dbReference>
<proteinExistence type="predicted"/>
<accession>A0ABW5XTY5</accession>